<dbReference type="SUPFAM" id="SSF63380">
    <property type="entry name" value="Riboflavin synthase domain-like"/>
    <property type="match status" value="1"/>
</dbReference>
<evidence type="ECO:0000256" key="4">
    <source>
        <dbReference type="ARBA" id="ARBA00012989"/>
    </source>
</evidence>
<dbReference type="InterPro" id="IPR003097">
    <property type="entry name" value="CysJ-like_FAD-binding"/>
</dbReference>
<keyword evidence="17" id="KW-1185">Reference proteome</keyword>
<dbReference type="STRING" id="70448.A0A096P8B0"/>
<dbReference type="PANTHER" id="PTHR43410:SF1">
    <property type="entry name" value="NITRIC OXIDE SYNTHASE"/>
    <property type="match status" value="1"/>
</dbReference>
<gene>
    <name evidence="16" type="ORF">OT_ostta17g00030</name>
</gene>
<dbReference type="EMBL" id="CAID01000017">
    <property type="protein sequence ID" value="CEG00478.1"/>
    <property type="molecule type" value="Genomic_DNA"/>
</dbReference>
<proteinExistence type="inferred from homology"/>
<dbReference type="AlphaFoldDB" id="A0A096P8B0"/>
<keyword evidence="12" id="KW-0560">Oxidoreductase</keyword>
<comment type="caution">
    <text evidence="16">The sequence shown here is derived from an EMBL/GenBank/DDBJ whole genome shotgun (WGS) entry which is preliminary data.</text>
</comment>
<evidence type="ECO:0000256" key="7">
    <source>
        <dbReference type="ARBA" id="ARBA00022643"/>
    </source>
</evidence>
<dbReference type="Gene3D" id="3.90.340.10">
    <property type="entry name" value="Nitric Oxide Synthase, Chain A, domain 1"/>
    <property type="match status" value="1"/>
</dbReference>
<dbReference type="InterPro" id="IPR036119">
    <property type="entry name" value="NOS_N_sf"/>
</dbReference>
<dbReference type="SUPFAM" id="SSF56512">
    <property type="entry name" value="Nitric oxide (NO) synthase oxygenase domain"/>
    <property type="match status" value="1"/>
</dbReference>
<dbReference type="GO" id="GO:0005516">
    <property type="term" value="F:calmodulin binding"/>
    <property type="evidence" value="ECO:0007669"/>
    <property type="project" value="UniProtKB-KW"/>
</dbReference>
<dbReference type="InterPro" id="IPR044943">
    <property type="entry name" value="NOS_dom_1"/>
</dbReference>
<dbReference type="InterPro" id="IPR044944">
    <property type="entry name" value="NOS_dom_3"/>
</dbReference>
<dbReference type="InParanoid" id="A0A096P8B0"/>
<evidence type="ECO:0000313" key="17">
    <source>
        <dbReference type="Proteomes" id="UP000009170"/>
    </source>
</evidence>
<dbReference type="Gene3D" id="3.40.50.80">
    <property type="entry name" value="Nucleotide-binding domain of ferredoxin-NADP reductase (FNR) module"/>
    <property type="match status" value="1"/>
</dbReference>
<evidence type="ECO:0000259" key="15">
    <source>
        <dbReference type="PROSITE" id="PS51384"/>
    </source>
</evidence>
<dbReference type="KEGG" id="ota:OT_ostta17g00030"/>
<keyword evidence="5" id="KW-0349">Heme</keyword>
<dbReference type="Pfam" id="PF02898">
    <property type="entry name" value="NO_synthase"/>
    <property type="match status" value="1"/>
</dbReference>
<dbReference type="Gene3D" id="3.90.440.10">
    <property type="entry name" value="Nitric Oxide Synthase,Heme Domain,Chain A domain 2"/>
    <property type="match status" value="1"/>
</dbReference>
<dbReference type="InterPro" id="IPR017938">
    <property type="entry name" value="Riboflavin_synthase-like_b-brl"/>
</dbReference>
<keyword evidence="10" id="KW-0521">NADP</keyword>
<comment type="cofactor">
    <cofactor evidence="1">
        <name>FMN</name>
        <dbReference type="ChEBI" id="CHEBI:58210"/>
    </cofactor>
</comment>
<dbReference type="PROSITE" id="PS51384">
    <property type="entry name" value="FAD_FR"/>
    <property type="match status" value="1"/>
</dbReference>
<dbReference type="InterPro" id="IPR029039">
    <property type="entry name" value="Flavoprotein-like_sf"/>
</dbReference>
<dbReference type="InterPro" id="IPR039261">
    <property type="entry name" value="FNR_nucleotide-bd"/>
</dbReference>
<dbReference type="InterPro" id="IPR044940">
    <property type="entry name" value="NOS_dom_2"/>
</dbReference>
<name>A0A096P8B0_OSTTA</name>
<dbReference type="Gene3D" id="3.90.1230.10">
    <property type="entry name" value="Nitric Oxide Synthase, Chain A, domain 3"/>
    <property type="match status" value="1"/>
</dbReference>
<feature type="domain" description="FAD-binding FR-type" evidence="15">
    <location>
        <begin position="663"/>
        <end position="916"/>
    </location>
</feature>
<dbReference type="Gene3D" id="3.40.50.360">
    <property type="match status" value="1"/>
</dbReference>
<dbReference type="EC" id="1.14.13.39" evidence="4"/>
<dbReference type="InterPro" id="IPR017927">
    <property type="entry name" value="FAD-bd_FR_type"/>
</dbReference>
<dbReference type="GeneID" id="9838140"/>
<dbReference type="GO" id="GO:0004517">
    <property type="term" value="F:nitric-oxide synthase activity"/>
    <property type="evidence" value="ECO:0007669"/>
    <property type="project" value="UniProtKB-EC"/>
</dbReference>
<evidence type="ECO:0000256" key="6">
    <source>
        <dbReference type="ARBA" id="ARBA00022630"/>
    </source>
</evidence>
<dbReference type="PANTHER" id="PTHR43410">
    <property type="entry name" value="NITRIC OXIDE SYNTHASE OXYGENASE"/>
    <property type="match status" value="1"/>
</dbReference>
<keyword evidence="9" id="KW-0274">FAD</keyword>
<dbReference type="GO" id="GO:0010181">
    <property type="term" value="F:FMN binding"/>
    <property type="evidence" value="ECO:0007669"/>
    <property type="project" value="InterPro"/>
</dbReference>
<evidence type="ECO:0000256" key="10">
    <source>
        <dbReference type="ARBA" id="ARBA00022857"/>
    </source>
</evidence>
<dbReference type="PRINTS" id="PR00371">
    <property type="entry name" value="FPNCR"/>
</dbReference>
<accession>A0A096P8B0</accession>
<sequence length="1094" mass="121238">MASVGSGATDDDGVDVPVSRCPFAHGTVTVDPYPGYVHGKNPRVCPRGCVPRPPSKPTESAESALRREAEEYIRLFGKEHGWDDERVEMRVNEVLTSIRETGTYAHTLDEIRHGARVAWRNAPKCINRKYWSTLDVIDARGATTNEDMFEAIKEHLHRGVEADHVPVLMTVFRPQTPGTNDGPRIWNSQLMRYAGHRDASGGVVGDPAEVDFTDVLKKHFGWAPEKTGMFDALPIVVQINPETPPAMFTLPDQCFLEVPIRHPTIRGISQLGLKWYGIPAVSNITMDLGGLHYTAAPFNGWYMVTEIATRNFGDESRYNLLPQIAEAMGLDTSTHDTLWRDHALAAINYAVFDSFKRDRVSIADHHTCAEAFADWYVEELKTRGYAPGNWKWIVPPTASSTSSIYLGLNKMTEYTLKPALVGGMGLRSLLRRAKDAGFLTSDAFSTVSIRVAIAAAKFRRNKLKVKGGIVLYASDGGRSQSRATWLWSFLFQRLPMVRPVNVANPDVPLTDLLSNVEFILFLASTTGSGQVPTGSDSFIEWTKTEHGRTALRGKYFAVCAFGSRAYPKFCAGGEQFAAALAAAGAVAMFPITRCDQLNGEDASVHSYTMRLFDWLLDADRIPRSLRDLMVDQINGGVAIEPAFTLKVRRQDVNGRIHLGPTVQHGIAAELIDRAITGNGARMNTVWLKFRLIHAREEVQYYKPGDHVAVWPQTSEARARYFAAHFGLTFRDVLELVPKSDALLVKKSIDPAIPNVVSVEHLFTRVLDINGEASAALLSALAHYVDDDEVKEFLEEIAFNEDARQDWAEMTGARIFSIFEHFPTLSTLHRGDKAVGLDMLRDIILKIPKLRPRYYSVSSSPQHAGNNVFALTVGRVTYKSGAGARMHLGFCSDFLATLPIGANVTVEFRPAPSFRLPRSPQAPIIMVAGGTGIAPFKGFVEHFATLNPGERGEAWLIAGCRSQDNQLYATEFNEAVHLGHLTKYLVGFSRQPGVPKTYVDTVLREHADDLMDLISRGAHVYVCGDVRIETSVRGAMLDILGGEAAFNELEKSRYHLDIFGAFDVQHQHERRLMSARKSLSLRRQESIGSLCLSSP</sequence>
<dbReference type="PROSITE" id="PS50902">
    <property type="entry name" value="FLAVODOXIN_LIKE"/>
    <property type="match status" value="1"/>
</dbReference>
<dbReference type="InterPro" id="IPR008254">
    <property type="entry name" value="Flavodoxin/NO_synth"/>
</dbReference>
<dbReference type="Gene3D" id="2.40.30.10">
    <property type="entry name" value="Translation factors"/>
    <property type="match status" value="1"/>
</dbReference>
<evidence type="ECO:0000256" key="1">
    <source>
        <dbReference type="ARBA" id="ARBA00001917"/>
    </source>
</evidence>
<dbReference type="CDD" id="cd06182">
    <property type="entry name" value="CYPOR_like"/>
    <property type="match status" value="1"/>
</dbReference>
<evidence type="ECO:0000313" key="16">
    <source>
        <dbReference type="EMBL" id="CEG00478.1"/>
    </source>
</evidence>
<comment type="similarity">
    <text evidence="3">Belongs to the NOS family.</text>
</comment>
<dbReference type="Pfam" id="PF00175">
    <property type="entry name" value="NAD_binding_1"/>
    <property type="match status" value="1"/>
</dbReference>
<evidence type="ECO:0000256" key="11">
    <source>
        <dbReference type="ARBA" id="ARBA00022860"/>
    </source>
</evidence>
<dbReference type="Proteomes" id="UP000009170">
    <property type="component" value="Unassembled WGS sequence"/>
</dbReference>
<dbReference type="Gene3D" id="1.20.990.10">
    <property type="entry name" value="NADPH-cytochrome p450 Reductase, Chain A, domain 3"/>
    <property type="match status" value="1"/>
</dbReference>
<evidence type="ECO:0000256" key="5">
    <source>
        <dbReference type="ARBA" id="ARBA00022617"/>
    </source>
</evidence>
<dbReference type="InterPro" id="IPR001433">
    <property type="entry name" value="OxRdtase_FAD/NAD-bd"/>
</dbReference>
<dbReference type="InterPro" id="IPR004030">
    <property type="entry name" value="NOS_N"/>
</dbReference>
<organism evidence="16 17">
    <name type="scientific">Ostreococcus tauri</name>
    <name type="common">Marine green alga</name>
    <dbReference type="NCBI Taxonomy" id="70448"/>
    <lineage>
        <taxon>Eukaryota</taxon>
        <taxon>Viridiplantae</taxon>
        <taxon>Chlorophyta</taxon>
        <taxon>Mamiellophyceae</taxon>
        <taxon>Mamiellales</taxon>
        <taxon>Bathycoccaceae</taxon>
        <taxon>Ostreococcus</taxon>
    </lineage>
</organism>
<dbReference type="InterPro" id="IPR001709">
    <property type="entry name" value="Flavoprot_Pyr_Nucl_cyt_Rdtase"/>
</dbReference>
<comment type="cofactor">
    <cofactor evidence="2">
        <name>FAD</name>
        <dbReference type="ChEBI" id="CHEBI:57692"/>
    </cofactor>
</comment>
<evidence type="ECO:0000256" key="8">
    <source>
        <dbReference type="ARBA" id="ARBA00022723"/>
    </source>
</evidence>
<evidence type="ECO:0000256" key="13">
    <source>
        <dbReference type="ARBA" id="ARBA00023004"/>
    </source>
</evidence>
<dbReference type="GO" id="GO:0006809">
    <property type="term" value="P:nitric oxide biosynthetic process"/>
    <property type="evidence" value="ECO:0007669"/>
    <property type="project" value="InterPro"/>
</dbReference>
<dbReference type="Pfam" id="PF00258">
    <property type="entry name" value="Flavodoxin_1"/>
    <property type="match status" value="1"/>
</dbReference>
<dbReference type="SUPFAM" id="SSF52343">
    <property type="entry name" value="Ferredoxin reductase-like, C-terminal NADP-linked domain"/>
    <property type="match status" value="1"/>
</dbReference>
<evidence type="ECO:0000256" key="9">
    <source>
        <dbReference type="ARBA" id="ARBA00022827"/>
    </source>
</evidence>
<keyword evidence="7" id="KW-0288">FMN</keyword>
<evidence type="ECO:0000256" key="2">
    <source>
        <dbReference type="ARBA" id="ARBA00001974"/>
    </source>
</evidence>
<dbReference type="GO" id="GO:0046872">
    <property type="term" value="F:metal ion binding"/>
    <property type="evidence" value="ECO:0007669"/>
    <property type="project" value="UniProtKB-KW"/>
</dbReference>
<keyword evidence="11" id="KW-0112">Calmodulin-binding</keyword>
<keyword evidence="6" id="KW-0285">Flavoprotein</keyword>
<evidence type="ECO:0000256" key="3">
    <source>
        <dbReference type="ARBA" id="ARBA00006267"/>
    </source>
</evidence>
<dbReference type="RefSeq" id="XP_022840399.1">
    <property type="nucleotide sequence ID" value="XM_022983690.1"/>
</dbReference>
<feature type="domain" description="Flavodoxin-like" evidence="14">
    <location>
        <begin position="468"/>
        <end position="619"/>
    </location>
</feature>
<evidence type="ECO:0000256" key="12">
    <source>
        <dbReference type="ARBA" id="ARBA00023002"/>
    </source>
</evidence>
<keyword evidence="13" id="KW-0408">Iron</keyword>
<dbReference type="InterPro" id="IPR050607">
    <property type="entry name" value="NOS"/>
</dbReference>
<evidence type="ECO:0000259" key="14">
    <source>
        <dbReference type="PROSITE" id="PS50902"/>
    </source>
</evidence>
<dbReference type="Pfam" id="PF00667">
    <property type="entry name" value="FAD_binding_1"/>
    <property type="match status" value="1"/>
</dbReference>
<reference evidence="17" key="1">
    <citation type="journal article" date="2006" name="Proc. Natl. Acad. Sci. U.S.A.">
        <title>Genome analysis of the smallest free-living eukaryote Ostreococcus tauri unveils many unique features.</title>
        <authorList>
            <person name="Derelle E."/>
            <person name="Ferraz C."/>
            <person name="Rombauts S."/>
            <person name="Rouze P."/>
            <person name="Worden A.Z."/>
            <person name="Robbens S."/>
            <person name="Partensky F."/>
            <person name="Degroeve S."/>
            <person name="Echeynie S."/>
            <person name="Cooke R."/>
            <person name="Saeys Y."/>
            <person name="Wuyts J."/>
            <person name="Jabbari K."/>
            <person name="Bowler C."/>
            <person name="Panaud O."/>
            <person name="Piegu B."/>
            <person name="Ball S.G."/>
            <person name="Ral J.-P."/>
            <person name="Bouget F.-Y."/>
            <person name="Piganeau G."/>
            <person name="De Baets B."/>
            <person name="Picard A."/>
            <person name="Delseny M."/>
            <person name="Demaille J."/>
            <person name="Van de Peer Y."/>
            <person name="Moreau H."/>
        </authorList>
    </citation>
    <scope>NUCLEOTIDE SEQUENCE [LARGE SCALE GENOMIC DNA]</scope>
    <source>
        <strain evidence="17">OTTH 0595 / CCAP 157/2 / RCC745</strain>
    </source>
</reference>
<keyword evidence="8" id="KW-0479">Metal-binding</keyword>
<reference evidence="16 17" key="2">
    <citation type="journal article" date="2014" name="BMC Genomics">
        <title>An improved genome of the model marine alga Ostreococcus tauri unfolds by assessing Illumina de novo assemblies.</title>
        <authorList>
            <person name="Blanc-Mathieu R."/>
            <person name="Verhelst B."/>
            <person name="Derelle E."/>
            <person name="Rombauts S."/>
            <person name="Bouget F.Y."/>
            <person name="Carre I."/>
            <person name="Chateau A."/>
            <person name="Eyre-Walker A."/>
            <person name="Grimsley N."/>
            <person name="Moreau H."/>
            <person name="Piegu B."/>
            <person name="Rivals E."/>
            <person name="Schackwitz W."/>
            <person name="Van de Peer Y."/>
            <person name="Piganeau G."/>
        </authorList>
    </citation>
    <scope>NUCLEOTIDE SEQUENCE [LARGE SCALE GENOMIC DNA]</scope>
    <source>
        <strain evidence="17">OTTH 0595 / CCAP 157/2 / RCC745</strain>
    </source>
</reference>
<dbReference type="OrthoDB" id="1688044at2759"/>
<dbReference type="SUPFAM" id="SSF52218">
    <property type="entry name" value="Flavoproteins"/>
    <property type="match status" value="1"/>
</dbReference>
<dbReference type="InterPro" id="IPR023173">
    <property type="entry name" value="NADPH_Cyt_P450_Rdtase_alpha"/>
</dbReference>
<protein>
    <recommendedName>
        <fullName evidence="4">nitric-oxide synthase (NADPH)</fullName>
        <ecNumber evidence="4">1.14.13.39</ecNumber>
    </recommendedName>
</protein>